<feature type="domain" description="O-methyltransferase dimerisation" evidence="6">
    <location>
        <begin position="27"/>
        <end position="120"/>
    </location>
</feature>
<dbReference type="OrthoDB" id="1606438at2759"/>
<evidence type="ECO:0000313" key="7">
    <source>
        <dbReference type="EMBL" id="MQL90732.1"/>
    </source>
</evidence>
<dbReference type="InterPro" id="IPR029063">
    <property type="entry name" value="SAM-dependent_MTases_sf"/>
</dbReference>
<dbReference type="PROSITE" id="PS51683">
    <property type="entry name" value="SAM_OMT_II"/>
    <property type="match status" value="1"/>
</dbReference>
<dbReference type="PIRSF" id="PIRSF005739">
    <property type="entry name" value="O-mtase"/>
    <property type="match status" value="1"/>
</dbReference>
<reference evidence="7" key="1">
    <citation type="submission" date="2017-07" db="EMBL/GenBank/DDBJ databases">
        <title>Taro Niue Genome Assembly and Annotation.</title>
        <authorList>
            <person name="Atibalentja N."/>
            <person name="Keating K."/>
            <person name="Fields C.J."/>
        </authorList>
    </citation>
    <scope>NUCLEOTIDE SEQUENCE</scope>
    <source>
        <strain evidence="7">Niue_2</strain>
        <tissue evidence="7">Leaf</tissue>
    </source>
</reference>
<dbReference type="SUPFAM" id="SSF46785">
    <property type="entry name" value="Winged helix' DNA-binding domain"/>
    <property type="match status" value="1"/>
</dbReference>
<dbReference type="InterPro" id="IPR036390">
    <property type="entry name" value="WH_DNA-bd_sf"/>
</dbReference>
<evidence type="ECO:0000259" key="5">
    <source>
        <dbReference type="Pfam" id="PF00891"/>
    </source>
</evidence>
<name>A0A843UX40_COLES</name>
<dbReference type="Pfam" id="PF00891">
    <property type="entry name" value="Methyltransf_2"/>
    <property type="match status" value="1"/>
</dbReference>
<accession>A0A843UX40</accession>
<dbReference type="PANTHER" id="PTHR11746">
    <property type="entry name" value="O-METHYLTRANSFERASE"/>
    <property type="match status" value="1"/>
</dbReference>
<dbReference type="Gene3D" id="1.10.10.10">
    <property type="entry name" value="Winged helix-like DNA-binding domain superfamily/Winged helix DNA-binding domain"/>
    <property type="match status" value="1"/>
</dbReference>
<feature type="domain" description="O-methyltransferase C-terminal" evidence="5">
    <location>
        <begin position="146"/>
        <end position="349"/>
    </location>
</feature>
<dbReference type="AlphaFoldDB" id="A0A843UX40"/>
<keyword evidence="1" id="KW-0489">Methyltransferase</keyword>
<feature type="region of interest" description="Disordered" evidence="4">
    <location>
        <begin position="1"/>
        <end position="20"/>
    </location>
</feature>
<sequence length="367" mass="39792">MAGDDGGARTPGREEKERKKAARLAMMELSNMISVPMSLHAVVRLNVPEAIYQSGLDAPLTAAEILARLVPPPPSPALADPSILQRMLRMLTSHGVFREHLAGDGERRYSLTDVGMTLVVGADGEGSESYAPYVLQHHQEALVRAWPLLHEAVLDPTAGPFARANGGVPAYAYYGKDPKANALMQRAMTGLSEPFMEALVEHAEAERGAGGLFDGVGKLVDVGGSSGACLNMIIKRVPEVTAGVNFDLPDVVALAPNFPDSNNVKLIFQQWILTTWTDEECGVILKNCYDALPGGGKLIVCEPVLPEETDDSQRTRALLEGDIFIMTIYKGGERTEEEFRRLGSAAGFSSSRAIYLDHFFTVMVFYK</sequence>
<dbReference type="SUPFAM" id="SSF53335">
    <property type="entry name" value="S-adenosyl-L-methionine-dependent methyltransferases"/>
    <property type="match status" value="1"/>
</dbReference>
<evidence type="ECO:0000256" key="2">
    <source>
        <dbReference type="ARBA" id="ARBA00022679"/>
    </source>
</evidence>
<dbReference type="Pfam" id="PF08100">
    <property type="entry name" value="Dimerisation"/>
    <property type="match status" value="1"/>
</dbReference>
<dbReference type="InterPro" id="IPR016461">
    <property type="entry name" value="COMT-like"/>
</dbReference>
<keyword evidence="8" id="KW-1185">Reference proteome</keyword>
<gene>
    <name evidence="7" type="ORF">Taro_023325</name>
</gene>
<dbReference type="EMBL" id="NMUH01001268">
    <property type="protein sequence ID" value="MQL90732.1"/>
    <property type="molecule type" value="Genomic_DNA"/>
</dbReference>
<dbReference type="InterPro" id="IPR036388">
    <property type="entry name" value="WH-like_DNA-bd_sf"/>
</dbReference>
<evidence type="ECO:0000256" key="1">
    <source>
        <dbReference type="ARBA" id="ARBA00022603"/>
    </source>
</evidence>
<evidence type="ECO:0000256" key="4">
    <source>
        <dbReference type="SAM" id="MobiDB-lite"/>
    </source>
</evidence>
<dbReference type="InterPro" id="IPR012967">
    <property type="entry name" value="COMT_dimerisation"/>
</dbReference>
<dbReference type="GO" id="GO:0046983">
    <property type="term" value="F:protein dimerization activity"/>
    <property type="evidence" value="ECO:0007669"/>
    <property type="project" value="InterPro"/>
</dbReference>
<dbReference type="GO" id="GO:0008171">
    <property type="term" value="F:O-methyltransferase activity"/>
    <property type="evidence" value="ECO:0007669"/>
    <property type="project" value="InterPro"/>
</dbReference>
<dbReference type="Proteomes" id="UP000652761">
    <property type="component" value="Unassembled WGS sequence"/>
</dbReference>
<dbReference type="GO" id="GO:0032259">
    <property type="term" value="P:methylation"/>
    <property type="evidence" value="ECO:0007669"/>
    <property type="project" value="UniProtKB-KW"/>
</dbReference>
<keyword evidence="3" id="KW-0949">S-adenosyl-L-methionine</keyword>
<dbReference type="Gene3D" id="3.40.50.150">
    <property type="entry name" value="Vaccinia Virus protein VP39"/>
    <property type="match status" value="1"/>
</dbReference>
<organism evidence="7 8">
    <name type="scientific">Colocasia esculenta</name>
    <name type="common">Wild taro</name>
    <name type="synonym">Arum esculentum</name>
    <dbReference type="NCBI Taxonomy" id="4460"/>
    <lineage>
        <taxon>Eukaryota</taxon>
        <taxon>Viridiplantae</taxon>
        <taxon>Streptophyta</taxon>
        <taxon>Embryophyta</taxon>
        <taxon>Tracheophyta</taxon>
        <taxon>Spermatophyta</taxon>
        <taxon>Magnoliopsida</taxon>
        <taxon>Liliopsida</taxon>
        <taxon>Araceae</taxon>
        <taxon>Aroideae</taxon>
        <taxon>Colocasieae</taxon>
        <taxon>Colocasia</taxon>
    </lineage>
</organism>
<evidence type="ECO:0000256" key="3">
    <source>
        <dbReference type="ARBA" id="ARBA00022691"/>
    </source>
</evidence>
<evidence type="ECO:0000313" key="8">
    <source>
        <dbReference type="Proteomes" id="UP000652761"/>
    </source>
</evidence>
<comment type="caution">
    <text evidence="7">The sequence shown here is derived from an EMBL/GenBank/DDBJ whole genome shotgun (WGS) entry which is preliminary data.</text>
</comment>
<protein>
    <submittedName>
        <fullName evidence="7">Uncharacterized protein</fullName>
    </submittedName>
</protein>
<keyword evidence="2" id="KW-0808">Transferase</keyword>
<proteinExistence type="predicted"/>
<evidence type="ECO:0000259" key="6">
    <source>
        <dbReference type="Pfam" id="PF08100"/>
    </source>
</evidence>
<dbReference type="InterPro" id="IPR001077">
    <property type="entry name" value="COMT_C"/>
</dbReference>